<keyword evidence="3" id="KW-0479">Metal-binding</keyword>
<dbReference type="SUPFAM" id="SSF52768">
    <property type="entry name" value="Arginase/deacetylase"/>
    <property type="match status" value="1"/>
</dbReference>
<reference evidence="8" key="1">
    <citation type="submission" date="2016-10" db="EMBL/GenBank/DDBJ databases">
        <authorList>
            <person name="Varghese N."/>
            <person name="Submissions S."/>
        </authorList>
    </citation>
    <scope>NUCLEOTIDE SEQUENCE [LARGE SCALE GENOMIC DNA]</scope>
    <source>
        <strain evidence="8">CGMCC 1.1761</strain>
    </source>
</reference>
<dbReference type="CDD" id="cd10001">
    <property type="entry name" value="HDAC_classII_APAH"/>
    <property type="match status" value="1"/>
</dbReference>
<dbReference type="PANTHER" id="PTHR10625">
    <property type="entry name" value="HISTONE DEACETYLASE HDAC1-RELATED"/>
    <property type="match status" value="1"/>
</dbReference>
<dbReference type="GO" id="GO:0016787">
    <property type="term" value="F:hydrolase activity"/>
    <property type="evidence" value="ECO:0007669"/>
    <property type="project" value="UniProtKB-KW"/>
</dbReference>
<accession>A0A1G4QRM5</accession>
<feature type="domain" description="Histone deacetylase" evidence="6">
    <location>
        <begin position="28"/>
        <end position="338"/>
    </location>
</feature>
<evidence type="ECO:0000256" key="5">
    <source>
        <dbReference type="ARBA" id="ARBA00022833"/>
    </source>
</evidence>
<keyword evidence="4" id="KW-0378">Hydrolase</keyword>
<dbReference type="InterPro" id="IPR023696">
    <property type="entry name" value="Ureohydrolase_dom_sf"/>
</dbReference>
<dbReference type="RefSeq" id="WP_091437136.1">
    <property type="nucleotide sequence ID" value="NZ_FMTP01000001.1"/>
</dbReference>
<dbReference type="EMBL" id="FMTP01000001">
    <property type="protein sequence ID" value="SCW47087.1"/>
    <property type="molecule type" value="Genomic_DNA"/>
</dbReference>
<dbReference type="Pfam" id="PF00850">
    <property type="entry name" value="Hist_deacetyl"/>
    <property type="match status" value="1"/>
</dbReference>
<evidence type="ECO:0000259" key="6">
    <source>
        <dbReference type="Pfam" id="PF00850"/>
    </source>
</evidence>
<dbReference type="Proteomes" id="UP000198889">
    <property type="component" value="Unassembled WGS sequence"/>
</dbReference>
<keyword evidence="8" id="KW-1185">Reference proteome</keyword>
<dbReference type="PRINTS" id="PR01270">
    <property type="entry name" value="HDASUPER"/>
</dbReference>
<comment type="cofactor">
    <cofactor evidence="1">
        <name>Zn(2+)</name>
        <dbReference type="ChEBI" id="CHEBI:29105"/>
    </cofactor>
</comment>
<evidence type="ECO:0000256" key="3">
    <source>
        <dbReference type="ARBA" id="ARBA00022723"/>
    </source>
</evidence>
<comment type="similarity">
    <text evidence="2">Belongs to the histone deacetylase family.</text>
</comment>
<dbReference type="GO" id="GO:0004407">
    <property type="term" value="F:histone deacetylase activity"/>
    <property type="evidence" value="ECO:0007669"/>
    <property type="project" value="TreeGrafter"/>
</dbReference>
<evidence type="ECO:0000313" key="8">
    <source>
        <dbReference type="Proteomes" id="UP000198889"/>
    </source>
</evidence>
<dbReference type="InterPro" id="IPR000286">
    <property type="entry name" value="HDACs"/>
</dbReference>
<sequence>MKIIHSPRHLGHSGHVELMNGQVVPAFEKPERVAMILNAIGERPFGTLIEPAAHGLDPLLKVHDAAYVRFLANAWAMWTADGRDFPALPSFWRAPGMRTDIEPETIDGKLGHFSFDAGCCMVAGTWDAVQAAADIALTGADLVASGERAAFALCRPPGHHAHAGTMGGYCFINNAAVAAQSLRDRGAARVAILDVDYHHGNGTQAIFYDRPDVLVCNIHADPLQEFPYFLGFADEIGAGAGEGFNANYPLRWGTDYAGWGAALDAACARIEAFGADVVIVSLGVDTYKDDPISQFQLNSPDYLKIGARIAALARPTLFVMEGGYAVEAIGVNVANTLEGFLQR</sequence>
<keyword evidence="5" id="KW-0862">Zinc</keyword>
<proteinExistence type="inferred from homology"/>
<dbReference type="PANTHER" id="PTHR10625:SF17">
    <property type="entry name" value="HISTONE DEACETYLASE 8"/>
    <property type="match status" value="1"/>
</dbReference>
<evidence type="ECO:0000256" key="1">
    <source>
        <dbReference type="ARBA" id="ARBA00001947"/>
    </source>
</evidence>
<dbReference type="AlphaFoldDB" id="A0A1G4QRM5"/>
<dbReference type="InterPro" id="IPR037138">
    <property type="entry name" value="His_deacetylse_dom_sf"/>
</dbReference>
<evidence type="ECO:0000256" key="2">
    <source>
        <dbReference type="ARBA" id="ARBA00005947"/>
    </source>
</evidence>
<dbReference type="GO" id="GO:0040029">
    <property type="term" value="P:epigenetic regulation of gene expression"/>
    <property type="evidence" value="ECO:0007669"/>
    <property type="project" value="TreeGrafter"/>
</dbReference>
<name>A0A1G4QRM5_9HYPH</name>
<organism evidence="7 8">
    <name type="scientific">Ancylobacter rudongensis</name>
    <dbReference type="NCBI Taxonomy" id="177413"/>
    <lineage>
        <taxon>Bacteria</taxon>
        <taxon>Pseudomonadati</taxon>
        <taxon>Pseudomonadota</taxon>
        <taxon>Alphaproteobacteria</taxon>
        <taxon>Hyphomicrobiales</taxon>
        <taxon>Xanthobacteraceae</taxon>
        <taxon>Ancylobacter</taxon>
    </lineage>
</organism>
<protein>
    <submittedName>
        <fullName evidence="7">Acetoin utilization deacetylase AcuC</fullName>
    </submittedName>
</protein>
<dbReference type="Gene3D" id="3.40.800.20">
    <property type="entry name" value="Histone deacetylase domain"/>
    <property type="match status" value="1"/>
</dbReference>
<dbReference type="GO" id="GO:0046872">
    <property type="term" value="F:metal ion binding"/>
    <property type="evidence" value="ECO:0007669"/>
    <property type="project" value="UniProtKB-KW"/>
</dbReference>
<gene>
    <name evidence="7" type="ORF">SAMN05660859_1375</name>
</gene>
<dbReference type="InterPro" id="IPR023801">
    <property type="entry name" value="His_deacetylse_dom"/>
</dbReference>
<evidence type="ECO:0000256" key="4">
    <source>
        <dbReference type="ARBA" id="ARBA00022801"/>
    </source>
</evidence>
<evidence type="ECO:0000313" key="7">
    <source>
        <dbReference type="EMBL" id="SCW47087.1"/>
    </source>
</evidence>
<dbReference type="STRING" id="177413.SAMN05660859_1375"/>